<feature type="domain" description="Metallo-beta-lactamase" evidence="1">
    <location>
        <begin position="24"/>
        <end position="240"/>
    </location>
</feature>
<reference evidence="2" key="2">
    <citation type="submission" date="2020-09" db="EMBL/GenBank/DDBJ databases">
        <authorList>
            <person name="Sun Q."/>
            <person name="Zhou Y."/>
        </authorList>
    </citation>
    <scope>NUCLEOTIDE SEQUENCE</scope>
    <source>
        <strain evidence="2">CGMCC 1.15179</strain>
    </source>
</reference>
<sequence length="332" mass="37683">MKSYLQRARDIITFKVPTPFPVGPVNVYLIEDDLLTLIDAGPKSEEAWAVFKHQLKDAGYVPADIDQVVLTHHHVDHAGLLDYLAQESDIKVLGHWRNEPWISRNPAFFENGRAFFAKLYRAFGIEERFFPYLEKMFDSIYRYGCQTSLDVVLKDGDHLRGMAGWQVIETPGHAQSHIVLYRERDRLLIGGDHLLAHISSNAITEAPYPGEAERPKTLLQYRESLTKLLPLKLSRVLPGHGEEVAHVNPLINRRLHEQDERASAIRAVLKSGPLSGFDICKRLFPSKYERELALVLSETLGHLDLLESMGEVEVTEVNGVYCYSADGRDQKS</sequence>
<dbReference type="AlphaFoldDB" id="A0A8J2VDK0"/>
<dbReference type="InterPro" id="IPR001279">
    <property type="entry name" value="Metallo-B-lactamas"/>
</dbReference>
<evidence type="ECO:0000313" key="3">
    <source>
        <dbReference type="Proteomes" id="UP000625210"/>
    </source>
</evidence>
<comment type="caution">
    <text evidence="2">The sequence shown here is derived from an EMBL/GenBank/DDBJ whole genome shotgun (WGS) entry which is preliminary data.</text>
</comment>
<dbReference type="PANTHER" id="PTHR23131">
    <property type="entry name" value="ENDORIBONUCLEASE LACTB2"/>
    <property type="match status" value="1"/>
</dbReference>
<dbReference type="SUPFAM" id="SSF56281">
    <property type="entry name" value="Metallo-hydrolase/oxidoreductase"/>
    <property type="match status" value="1"/>
</dbReference>
<dbReference type="Proteomes" id="UP000625210">
    <property type="component" value="Unassembled WGS sequence"/>
</dbReference>
<keyword evidence="3" id="KW-1185">Reference proteome</keyword>
<dbReference type="Pfam" id="PF00753">
    <property type="entry name" value="Lactamase_B"/>
    <property type="match status" value="1"/>
</dbReference>
<dbReference type="Gene3D" id="3.60.15.10">
    <property type="entry name" value="Ribonuclease Z/Hydroxyacylglutathione hydrolase-like"/>
    <property type="match status" value="1"/>
</dbReference>
<evidence type="ECO:0000313" key="2">
    <source>
        <dbReference type="EMBL" id="GGE12399.1"/>
    </source>
</evidence>
<dbReference type="PANTHER" id="PTHR23131:SF4">
    <property type="entry name" value="METALLO-BETA-LACTAMASE SUPERFAMILY POTEIN"/>
    <property type="match status" value="1"/>
</dbReference>
<proteinExistence type="predicted"/>
<protein>
    <submittedName>
        <fullName evidence="2">Hydrolase</fullName>
    </submittedName>
</protein>
<dbReference type="SMART" id="SM00849">
    <property type="entry name" value="Lactamase_B"/>
    <property type="match status" value="1"/>
</dbReference>
<organism evidence="2 3">
    <name type="scientific">Marinithermofilum abyssi</name>
    <dbReference type="NCBI Taxonomy" id="1571185"/>
    <lineage>
        <taxon>Bacteria</taxon>
        <taxon>Bacillati</taxon>
        <taxon>Bacillota</taxon>
        <taxon>Bacilli</taxon>
        <taxon>Bacillales</taxon>
        <taxon>Thermoactinomycetaceae</taxon>
        <taxon>Marinithermofilum</taxon>
    </lineage>
</organism>
<dbReference type="InterPro" id="IPR036866">
    <property type="entry name" value="RibonucZ/Hydroxyglut_hydro"/>
</dbReference>
<name>A0A8J2VDK0_9BACL</name>
<dbReference type="EMBL" id="BMHQ01000003">
    <property type="protein sequence ID" value="GGE12399.1"/>
    <property type="molecule type" value="Genomic_DNA"/>
</dbReference>
<dbReference type="GO" id="GO:0016787">
    <property type="term" value="F:hydrolase activity"/>
    <property type="evidence" value="ECO:0007669"/>
    <property type="project" value="UniProtKB-KW"/>
</dbReference>
<gene>
    <name evidence="2" type="ORF">GCM10011571_12250</name>
</gene>
<dbReference type="InterPro" id="IPR050662">
    <property type="entry name" value="Sec-metab_biosynth-thioest"/>
</dbReference>
<evidence type="ECO:0000259" key="1">
    <source>
        <dbReference type="SMART" id="SM00849"/>
    </source>
</evidence>
<dbReference type="RefSeq" id="WP_229751843.1">
    <property type="nucleotide sequence ID" value="NZ_BMHQ01000003.1"/>
</dbReference>
<keyword evidence="2" id="KW-0378">Hydrolase</keyword>
<reference evidence="2" key="1">
    <citation type="journal article" date="2014" name="Int. J. Syst. Evol. Microbiol.">
        <title>Complete genome sequence of Corynebacterium casei LMG S-19264T (=DSM 44701T), isolated from a smear-ripened cheese.</title>
        <authorList>
            <consortium name="US DOE Joint Genome Institute (JGI-PGF)"/>
            <person name="Walter F."/>
            <person name="Albersmeier A."/>
            <person name="Kalinowski J."/>
            <person name="Ruckert C."/>
        </authorList>
    </citation>
    <scope>NUCLEOTIDE SEQUENCE</scope>
    <source>
        <strain evidence="2">CGMCC 1.15179</strain>
    </source>
</reference>
<accession>A0A8J2VDK0</accession>